<gene>
    <name evidence="1" type="ORF">LSP00402_LOCUS15118</name>
</gene>
<name>A0A7S2XFW5_9EUKA</name>
<evidence type="ECO:0000313" key="1">
    <source>
        <dbReference type="EMBL" id="CAD9771128.1"/>
    </source>
</evidence>
<proteinExistence type="predicted"/>
<evidence type="ECO:0008006" key="2">
    <source>
        <dbReference type="Google" id="ProtNLM"/>
    </source>
</evidence>
<dbReference type="GO" id="GO:0003676">
    <property type="term" value="F:nucleic acid binding"/>
    <property type="evidence" value="ECO:0007669"/>
    <property type="project" value="InterPro"/>
</dbReference>
<dbReference type="AlphaFoldDB" id="A0A7S2XFW5"/>
<dbReference type="InterPro" id="IPR036875">
    <property type="entry name" value="Znf_CCHC_sf"/>
</dbReference>
<dbReference type="SUPFAM" id="SSF57756">
    <property type="entry name" value="Retrovirus zinc finger-like domains"/>
    <property type="match status" value="1"/>
</dbReference>
<organism evidence="1">
    <name type="scientific">Lotharella oceanica</name>
    <dbReference type="NCBI Taxonomy" id="641309"/>
    <lineage>
        <taxon>Eukaryota</taxon>
        <taxon>Sar</taxon>
        <taxon>Rhizaria</taxon>
        <taxon>Cercozoa</taxon>
        <taxon>Chlorarachniophyceae</taxon>
        <taxon>Lotharella</taxon>
    </lineage>
</organism>
<accession>A0A7S2XFW5</accession>
<sequence length="173" mass="20541">MKKNTSRSRKKEIIERATAILPNYEELEKERLEKERKKMERMDKDHEYRDLYADQTTETDFGTRSEDREEIADWMNKTIEMENRHAVEGVMSGYKPKGPGKAQDWQKSEPAYPKAWTGKICFYCKKYGHPWRRCPKPKRPWTFKGLKAYLNQSNAELITEQELSDLKLACCQP</sequence>
<protein>
    <recommendedName>
        <fullName evidence="2">CCHC-type domain-containing protein</fullName>
    </recommendedName>
</protein>
<reference evidence="1" key="1">
    <citation type="submission" date="2021-01" db="EMBL/GenBank/DDBJ databases">
        <authorList>
            <person name="Corre E."/>
            <person name="Pelletier E."/>
            <person name="Niang G."/>
            <person name="Scheremetjew M."/>
            <person name="Finn R."/>
            <person name="Kale V."/>
            <person name="Holt S."/>
            <person name="Cochrane G."/>
            <person name="Meng A."/>
            <person name="Brown T."/>
            <person name="Cohen L."/>
        </authorList>
    </citation>
    <scope>NUCLEOTIDE SEQUENCE</scope>
    <source>
        <strain evidence="1">CCMP622</strain>
    </source>
</reference>
<dbReference type="EMBL" id="HBHP01024384">
    <property type="protein sequence ID" value="CAD9771128.1"/>
    <property type="molecule type" value="Transcribed_RNA"/>
</dbReference>
<dbReference type="GO" id="GO:0008270">
    <property type="term" value="F:zinc ion binding"/>
    <property type="evidence" value="ECO:0007669"/>
    <property type="project" value="InterPro"/>
</dbReference>